<protein>
    <recommendedName>
        <fullName evidence="3">Methyl-accepting transducer domain-containing protein</fullName>
    </recommendedName>
</protein>
<dbReference type="SMART" id="SM00283">
    <property type="entry name" value="MA"/>
    <property type="match status" value="1"/>
</dbReference>
<evidence type="ECO:0000256" key="1">
    <source>
        <dbReference type="ARBA" id="ARBA00023224"/>
    </source>
</evidence>
<dbReference type="PANTHER" id="PTHR32089">
    <property type="entry name" value="METHYL-ACCEPTING CHEMOTAXIS PROTEIN MCPB"/>
    <property type="match status" value="1"/>
</dbReference>
<keyword evidence="1 2" id="KW-0807">Transducer</keyword>
<comment type="caution">
    <text evidence="4">The sequence shown here is derived from an EMBL/GenBank/DDBJ whole genome shotgun (WGS) entry which is preliminary data.</text>
</comment>
<dbReference type="Gene3D" id="1.20.120.1530">
    <property type="match status" value="1"/>
</dbReference>
<evidence type="ECO:0000313" key="5">
    <source>
        <dbReference type="Proteomes" id="UP000015520"/>
    </source>
</evidence>
<dbReference type="PATRIC" id="fig|1172190.3.peg.1115"/>
<dbReference type="EMBL" id="AUPZ01000007">
    <property type="protein sequence ID" value="EQB39490.1"/>
    <property type="molecule type" value="Genomic_DNA"/>
</dbReference>
<dbReference type="InterPro" id="IPR004089">
    <property type="entry name" value="MCPsignal_dom"/>
</dbReference>
<dbReference type="SUPFAM" id="SSF58104">
    <property type="entry name" value="Methyl-accepting chemotaxis protein (MCP) signaling domain"/>
    <property type="match status" value="1"/>
</dbReference>
<accession>T0JEQ9</accession>
<keyword evidence="5" id="KW-1185">Reference proteome</keyword>
<sequence>MNSMKNYRVVALLVLVLISAGILAVNSQIIFALVVVTLAIASLFIPQKQEMGGSEDALMDKIATTLEDVKDGKLSTRVILYRHDSKLENIAWNINKCLDQVEVVLRESRNTIDAVSQGFIYRSMYPAGLQGEFGETAQRIQKAVESMKANEGYKVMGQLSSTFSNFNAGMKGNFDLITTDINKTENSFMDVTASTSKASASAKETYSSLQTTTKEIESLSQLVTNTSDAIREMDTNVGDIAMIVSLIKDIADQTNLLALNTAIEAARAGEHGRGFAVVADEVRKLAERTQKATGEISITIDNLQDQSKNISHNSDAMNDIATQTSQTMREFLDTMNNFTINLTHTSKLSNTSSFALFLSNYKIQHILFKSNAYSAVVSSSVTKELKKDHKHCGFGLWYYGVGSELFGQNASFKAMEPHHIAFHELINENLEPALAGHSLTDKETKEALLRRFNEAESHSNELFKLMDKFSQEVGETVEMHEVLENKA</sequence>
<dbReference type="Pfam" id="PF13682">
    <property type="entry name" value="CZB"/>
    <property type="match status" value="1"/>
</dbReference>
<proteinExistence type="predicted"/>
<dbReference type="InterPro" id="IPR025991">
    <property type="entry name" value="Chemoreceptor_zinc-bind_dom"/>
</dbReference>
<dbReference type="Gene3D" id="6.10.250.3200">
    <property type="match status" value="1"/>
</dbReference>
<dbReference type="OrthoDB" id="1808874at2"/>
<dbReference type="AlphaFoldDB" id="T0JEQ9"/>
<dbReference type="PANTHER" id="PTHR32089:SF112">
    <property type="entry name" value="LYSOZYME-LIKE PROTEIN-RELATED"/>
    <property type="match status" value="1"/>
</dbReference>
<dbReference type="STRING" id="1172190.M947_05710"/>
<dbReference type="Proteomes" id="UP000015520">
    <property type="component" value="Unassembled WGS sequence"/>
</dbReference>
<dbReference type="GO" id="GO:0016020">
    <property type="term" value="C:membrane"/>
    <property type="evidence" value="ECO:0007669"/>
    <property type="project" value="InterPro"/>
</dbReference>
<dbReference type="GO" id="GO:0007165">
    <property type="term" value="P:signal transduction"/>
    <property type="evidence" value="ECO:0007669"/>
    <property type="project" value="UniProtKB-KW"/>
</dbReference>
<dbReference type="Gene3D" id="1.20.120.30">
    <property type="entry name" value="Aspartate receptor, ligand-binding domain"/>
    <property type="match status" value="1"/>
</dbReference>
<evidence type="ECO:0000259" key="3">
    <source>
        <dbReference type="PROSITE" id="PS50111"/>
    </source>
</evidence>
<dbReference type="Pfam" id="PF00015">
    <property type="entry name" value="MCPsignal"/>
    <property type="match status" value="1"/>
</dbReference>
<organism evidence="4 5">
    <name type="scientific">Sulfurimonas hongkongensis</name>
    <dbReference type="NCBI Taxonomy" id="1172190"/>
    <lineage>
        <taxon>Bacteria</taxon>
        <taxon>Pseudomonadati</taxon>
        <taxon>Campylobacterota</taxon>
        <taxon>Epsilonproteobacteria</taxon>
        <taxon>Campylobacterales</taxon>
        <taxon>Sulfurimonadaceae</taxon>
        <taxon>Sulfurimonas</taxon>
    </lineage>
</organism>
<dbReference type="PROSITE" id="PS50111">
    <property type="entry name" value="CHEMOTAXIS_TRANSDUC_2"/>
    <property type="match status" value="1"/>
</dbReference>
<dbReference type="eggNOG" id="COG0840">
    <property type="taxonomic scope" value="Bacteria"/>
</dbReference>
<gene>
    <name evidence="4" type="ORF">M947_05710</name>
</gene>
<name>T0JEQ9_9BACT</name>
<evidence type="ECO:0000313" key="4">
    <source>
        <dbReference type="EMBL" id="EQB39490.1"/>
    </source>
</evidence>
<reference evidence="4 5" key="1">
    <citation type="submission" date="2013-07" db="EMBL/GenBank/DDBJ databases">
        <title>Sulfurimonas hongkongensis AST-10 Genome Sequencing.</title>
        <authorList>
            <person name="Cai L."/>
            <person name="Zhang T."/>
        </authorList>
    </citation>
    <scope>NUCLEOTIDE SEQUENCE [LARGE SCALE GENOMIC DNA]</scope>
    <source>
        <strain evidence="4 5">AST-10</strain>
    </source>
</reference>
<feature type="domain" description="Methyl-accepting transducer" evidence="3">
    <location>
        <begin position="145"/>
        <end position="309"/>
    </location>
</feature>
<evidence type="ECO:0000256" key="2">
    <source>
        <dbReference type="PROSITE-ProRule" id="PRU00284"/>
    </source>
</evidence>